<gene>
    <name evidence="3" type="ORF">HXX76_005274</name>
</gene>
<dbReference type="OrthoDB" id="540563at2759"/>
<evidence type="ECO:0000313" key="3">
    <source>
        <dbReference type="EMBL" id="KAG2438729.1"/>
    </source>
</evidence>
<dbReference type="PANTHER" id="PTHR33129">
    <property type="entry name" value="PROTEIN KINASE DOMAIN-CONTAINING PROTEIN-RELATED"/>
    <property type="match status" value="1"/>
</dbReference>
<feature type="coiled-coil region" evidence="1">
    <location>
        <begin position="3"/>
        <end position="65"/>
    </location>
</feature>
<keyword evidence="4" id="KW-1185">Reference proteome</keyword>
<protein>
    <submittedName>
        <fullName evidence="3">Uncharacterized protein</fullName>
    </submittedName>
</protein>
<evidence type="ECO:0000313" key="4">
    <source>
        <dbReference type="Proteomes" id="UP000650467"/>
    </source>
</evidence>
<dbReference type="PANTHER" id="PTHR33129:SF1">
    <property type="entry name" value="ATP-BINDING PROTEIN"/>
    <property type="match status" value="1"/>
</dbReference>
<dbReference type="EMBL" id="JAEHOC010000009">
    <property type="protein sequence ID" value="KAG2438729.1"/>
    <property type="molecule type" value="Genomic_DNA"/>
</dbReference>
<comment type="caution">
    <text evidence="3">The sequence shown here is derived from an EMBL/GenBank/DDBJ whole genome shotgun (WGS) entry which is preliminary data.</text>
</comment>
<accession>A0A835T4K2</accession>
<feature type="compositionally biased region" description="Gly residues" evidence="2">
    <location>
        <begin position="71"/>
        <end position="84"/>
    </location>
</feature>
<keyword evidence="1" id="KW-0175">Coiled coil</keyword>
<dbReference type="AlphaFoldDB" id="A0A835T4K2"/>
<evidence type="ECO:0000256" key="1">
    <source>
        <dbReference type="SAM" id="Coils"/>
    </source>
</evidence>
<feature type="region of interest" description="Disordered" evidence="2">
    <location>
        <begin position="65"/>
        <end position="85"/>
    </location>
</feature>
<organism evidence="3 4">
    <name type="scientific">Chlamydomonas incerta</name>
    <dbReference type="NCBI Taxonomy" id="51695"/>
    <lineage>
        <taxon>Eukaryota</taxon>
        <taxon>Viridiplantae</taxon>
        <taxon>Chlorophyta</taxon>
        <taxon>core chlorophytes</taxon>
        <taxon>Chlorophyceae</taxon>
        <taxon>CS clade</taxon>
        <taxon>Chlamydomonadales</taxon>
        <taxon>Chlamydomonadaceae</taxon>
        <taxon>Chlamydomonas</taxon>
    </lineage>
</organism>
<dbReference type="InterPro" id="IPR052980">
    <property type="entry name" value="Crinkler_effector"/>
</dbReference>
<reference evidence="3" key="1">
    <citation type="journal article" date="2020" name="bioRxiv">
        <title>Comparative genomics of Chlamydomonas.</title>
        <authorList>
            <person name="Craig R.J."/>
            <person name="Hasan A.R."/>
            <person name="Ness R.W."/>
            <person name="Keightley P.D."/>
        </authorList>
    </citation>
    <scope>NUCLEOTIDE SEQUENCE</scope>
    <source>
        <strain evidence="3">SAG 7.73</strain>
    </source>
</reference>
<evidence type="ECO:0000256" key="2">
    <source>
        <dbReference type="SAM" id="MobiDB-lite"/>
    </source>
</evidence>
<proteinExistence type="predicted"/>
<dbReference type="Proteomes" id="UP000650467">
    <property type="component" value="Unassembled WGS sequence"/>
</dbReference>
<sequence>MQLEQLNGEIERKDEELRVVDGKIEEELRKEARNQDLVTHLNERRERLAEERKDLNAQRKILEEKLPGAAAGPGPGSAGAGGAAAGPNKDVVMTAFIRAMQTAKLEPVGSGMSLLSLGPNVYFPDDTDERRSTLLVRDFYAKLLERMKGGRAWLLTGVPGTGKSWWIWYAMFELLQEVEPPAIVWQSFKKGTRRVLFKDGAAYVGDSSAFIEDLQLDSTWFFVDGMLPEWVVARTVMVCSPKRSIYKDWLKGRSSIQLTMPLWTWPELEMCWQHLYQDKGLSLERVKCNFNLWYGGVPRLVLEDPARRSDESLDGDIARSAIKATSIEQVERAIGGGYDAGSEASHRVIHQNGDRSTFCSSTYNFATSTVAAQFINEVSSHSVQARVLAELAGPSSSLASSRGQIFEAQAHKTLLSGGCFEFRYLDVPCNKSRSKLGRPSAAYLAAKKAALAAAATASAGGAGGAAAGQPLQLQLPSYGTAVLFTPGEGKGIGGFSSAAKACATPSYLQPAGSAHPVIDACIYPNQLLQCTVTPDRNSIDEELLEQHLQCLPDQPKYFLDYVVPADKYDSFQVPDLRRKSERVRKTLVRVVKVNCALRPVPRQLSAASLQRARVAVARQVL</sequence>
<name>A0A835T4K2_CHLIN</name>